<dbReference type="VEuPathDB" id="VectorBase:ACUA018285"/>
<dbReference type="Proteomes" id="UP000075883">
    <property type="component" value="Unassembled WGS sequence"/>
</dbReference>
<evidence type="ECO:0000313" key="3">
    <source>
        <dbReference type="Proteomes" id="UP000075883"/>
    </source>
</evidence>
<keyword evidence="1" id="KW-1133">Transmembrane helix</keyword>
<accession>A0A182MHB9</accession>
<evidence type="ECO:0000313" key="2">
    <source>
        <dbReference type="EnsemblMetazoa" id="ACUA018285-PA"/>
    </source>
</evidence>
<dbReference type="EnsemblMetazoa" id="ACUA018285-RA">
    <property type="protein sequence ID" value="ACUA018285-PA"/>
    <property type="gene ID" value="ACUA018285"/>
</dbReference>
<name>A0A182MHB9_9DIPT</name>
<proteinExistence type="predicted"/>
<dbReference type="AlphaFoldDB" id="A0A182MHB9"/>
<keyword evidence="3" id="KW-1185">Reference proteome</keyword>
<reference evidence="2" key="2">
    <citation type="submission" date="2020-05" db="UniProtKB">
        <authorList>
            <consortium name="EnsemblMetazoa"/>
        </authorList>
    </citation>
    <scope>IDENTIFICATION</scope>
    <source>
        <strain evidence="2">A-37</strain>
    </source>
</reference>
<evidence type="ECO:0000256" key="1">
    <source>
        <dbReference type="SAM" id="Phobius"/>
    </source>
</evidence>
<sequence>MYEINCLQREVKQRDTQDTTLESVDLFAPLRERFIDCRIPDVPGIDYTFKLTIISIFTTVVLVCKIIIREFRTSTQRWSILIVLFGVGLHHTHKTQSRIIKSTTTNTFSVPEQV</sequence>
<protein>
    <submittedName>
        <fullName evidence="2">Uncharacterized protein</fullName>
    </submittedName>
</protein>
<keyword evidence="1" id="KW-0812">Transmembrane</keyword>
<organism evidence="2 3">
    <name type="scientific">Anopheles culicifacies</name>
    <dbReference type="NCBI Taxonomy" id="139723"/>
    <lineage>
        <taxon>Eukaryota</taxon>
        <taxon>Metazoa</taxon>
        <taxon>Ecdysozoa</taxon>
        <taxon>Arthropoda</taxon>
        <taxon>Hexapoda</taxon>
        <taxon>Insecta</taxon>
        <taxon>Pterygota</taxon>
        <taxon>Neoptera</taxon>
        <taxon>Endopterygota</taxon>
        <taxon>Diptera</taxon>
        <taxon>Nematocera</taxon>
        <taxon>Culicoidea</taxon>
        <taxon>Culicidae</taxon>
        <taxon>Anophelinae</taxon>
        <taxon>Anopheles</taxon>
        <taxon>culicifacies species complex</taxon>
    </lineage>
</organism>
<reference evidence="3" key="1">
    <citation type="submission" date="2013-09" db="EMBL/GenBank/DDBJ databases">
        <title>The Genome Sequence of Anopheles culicifacies species A.</title>
        <authorList>
            <consortium name="The Broad Institute Genomics Platform"/>
            <person name="Neafsey D.E."/>
            <person name="Besansky N."/>
            <person name="Howell P."/>
            <person name="Walton C."/>
            <person name="Young S.K."/>
            <person name="Zeng Q."/>
            <person name="Gargeya S."/>
            <person name="Fitzgerald M."/>
            <person name="Haas B."/>
            <person name="Abouelleil A."/>
            <person name="Allen A.W."/>
            <person name="Alvarado L."/>
            <person name="Arachchi H.M."/>
            <person name="Berlin A.M."/>
            <person name="Chapman S.B."/>
            <person name="Gainer-Dewar J."/>
            <person name="Goldberg J."/>
            <person name="Griggs A."/>
            <person name="Gujja S."/>
            <person name="Hansen M."/>
            <person name="Howarth C."/>
            <person name="Imamovic A."/>
            <person name="Ireland A."/>
            <person name="Larimer J."/>
            <person name="McCowan C."/>
            <person name="Murphy C."/>
            <person name="Pearson M."/>
            <person name="Poon T.W."/>
            <person name="Priest M."/>
            <person name="Roberts A."/>
            <person name="Saif S."/>
            <person name="Shea T."/>
            <person name="Sisk P."/>
            <person name="Sykes S."/>
            <person name="Wortman J."/>
            <person name="Nusbaum C."/>
            <person name="Birren B."/>
        </authorList>
    </citation>
    <scope>NUCLEOTIDE SEQUENCE [LARGE SCALE GENOMIC DNA]</scope>
    <source>
        <strain evidence="3">A-37</strain>
    </source>
</reference>
<keyword evidence="1" id="KW-0472">Membrane</keyword>
<dbReference type="EMBL" id="AXCM01014109">
    <property type="status" value="NOT_ANNOTATED_CDS"/>
    <property type="molecule type" value="Genomic_DNA"/>
</dbReference>
<feature type="transmembrane region" description="Helical" evidence="1">
    <location>
        <begin position="47"/>
        <end position="68"/>
    </location>
</feature>